<dbReference type="SUPFAM" id="SSF52540">
    <property type="entry name" value="P-loop containing nucleoside triphosphate hydrolases"/>
    <property type="match status" value="1"/>
</dbReference>
<dbReference type="InterPro" id="IPR017871">
    <property type="entry name" value="ABC_transporter-like_CS"/>
</dbReference>
<proteinExistence type="inferred from homology"/>
<dbReference type="InterPro" id="IPR003593">
    <property type="entry name" value="AAA+_ATPase"/>
</dbReference>
<dbReference type="PROSITE" id="PS00211">
    <property type="entry name" value="ABC_TRANSPORTER_1"/>
    <property type="match status" value="1"/>
</dbReference>
<protein>
    <submittedName>
        <fullName evidence="6">ABC transporter ATP-binding protein</fullName>
    </submittedName>
</protein>
<sequence length="293" mass="32855">MQERDRMELKVSNVRKMYNKTVAVKNANLYLERGIYGLLGANGAGKTTLMSMISSLEIPDSGCITYNGKNIFAMGDEYRALIGYMPQDFGCYKEFCILDFLKYIALLKGIKKSHIDKQVNHVLNLVNLQKCNSKYFNELSGGMRKRLGIAQALLGEPQILILDEPTAGLDPKERVRFRSIISDIAIDKIVLISTHILSDIEYLSNRLLIMDSGTIEDIGQIEQAFTNIRGKVWECNKNELNANTLRNSIVCNTKVNNEGQQIVRIINEAQPVPSATSVCGTLEDLYLYFVGGK</sequence>
<dbReference type="Gene3D" id="3.40.50.300">
    <property type="entry name" value="P-loop containing nucleotide triphosphate hydrolases"/>
    <property type="match status" value="1"/>
</dbReference>
<evidence type="ECO:0000256" key="4">
    <source>
        <dbReference type="ARBA" id="ARBA00022840"/>
    </source>
</evidence>
<comment type="similarity">
    <text evidence="1">Belongs to the ABC transporter superfamily.</text>
</comment>
<dbReference type="CDD" id="cd03264">
    <property type="entry name" value="ABC_drug_resistance_like"/>
    <property type="match status" value="1"/>
</dbReference>
<dbReference type="EMBL" id="QZDT01000055">
    <property type="protein sequence ID" value="NBJ94891.1"/>
    <property type="molecule type" value="Genomic_DNA"/>
</dbReference>
<dbReference type="GO" id="GO:0005524">
    <property type="term" value="F:ATP binding"/>
    <property type="evidence" value="ECO:0007669"/>
    <property type="project" value="UniProtKB-KW"/>
</dbReference>
<evidence type="ECO:0000259" key="5">
    <source>
        <dbReference type="PROSITE" id="PS50893"/>
    </source>
</evidence>
<dbReference type="PANTHER" id="PTHR43335">
    <property type="entry name" value="ABC TRANSPORTER, ATP-BINDING PROTEIN"/>
    <property type="match status" value="1"/>
</dbReference>
<keyword evidence="2" id="KW-0813">Transport</keyword>
<reference evidence="6" key="1">
    <citation type="submission" date="2018-09" db="EMBL/GenBank/DDBJ databases">
        <title>Murine metabolic-syndrome-specific gut microbial biobank.</title>
        <authorList>
            <person name="Liu C."/>
        </authorList>
    </citation>
    <scope>NUCLEOTIDE SEQUENCE</scope>
    <source>
        <strain evidence="6">D42-62</strain>
    </source>
</reference>
<evidence type="ECO:0000313" key="6">
    <source>
        <dbReference type="EMBL" id="NBJ94891.1"/>
    </source>
</evidence>
<name>A0A9X5BIT9_9FIRM</name>
<dbReference type="AlphaFoldDB" id="A0A9X5BIT9"/>
<dbReference type="Proteomes" id="UP001154420">
    <property type="component" value="Unassembled WGS sequence"/>
</dbReference>
<dbReference type="InterPro" id="IPR027417">
    <property type="entry name" value="P-loop_NTPase"/>
</dbReference>
<dbReference type="SMART" id="SM00382">
    <property type="entry name" value="AAA"/>
    <property type="match status" value="1"/>
</dbReference>
<gene>
    <name evidence="6" type="ORF">D5281_20520</name>
</gene>
<dbReference type="InterPro" id="IPR003439">
    <property type="entry name" value="ABC_transporter-like_ATP-bd"/>
</dbReference>
<dbReference type="GO" id="GO:0016887">
    <property type="term" value="F:ATP hydrolysis activity"/>
    <property type="evidence" value="ECO:0007669"/>
    <property type="project" value="InterPro"/>
</dbReference>
<evidence type="ECO:0000256" key="1">
    <source>
        <dbReference type="ARBA" id="ARBA00005417"/>
    </source>
</evidence>
<comment type="caution">
    <text evidence="6">The sequence shown here is derived from an EMBL/GenBank/DDBJ whole genome shotgun (WGS) entry which is preliminary data.</text>
</comment>
<evidence type="ECO:0000256" key="2">
    <source>
        <dbReference type="ARBA" id="ARBA00022448"/>
    </source>
</evidence>
<keyword evidence="7" id="KW-1185">Reference proteome</keyword>
<dbReference type="Pfam" id="PF00005">
    <property type="entry name" value="ABC_tran"/>
    <property type="match status" value="1"/>
</dbReference>
<dbReference type="PANTHER" id="PTHR43335:SF2">
    <property type="entry name" value="ABC TRANSPORTER, ATP-BINDING PROTEIN"/>
    <property type="match status" value="1"/>
</dbReference>
<keyword evidence="3" id="KW-0547">Nucleotide-binding</keyword>
<keyword evidence="4 6" id="KW-0067">ATP-binding</keyword>
<dbReference type="PROSITE" id="PS50893">
    <property type="entry name" value="ABC_TRANSPORTER_2"/>
    <property type="match status" value="1"/>
</dbReference>
<feature type="domain" description="ABC transporter" evidence="5">
    <location>
        <begin position="9"/>
        <end position="237"/>
    </location>
</feature>
<accession>A0A9X5BIT9</accession>
<organism evidence="6 7">
    <name type="scientific">Parablautia muri</name>
    <dbReference type="NCBI Taxonomy" id="2320879"/>
    <lineage>
        <taxon>Bacteria</taxon>
        <taxon>Bacillati</taxon>
        <taxon>Bacillota</taxon>
        <taxon>Clostridia</taxon>
        <taxon>Lachnospirales</taxon>
        <taxon>Lachnospiraceae</taxon>
        <taxon>Parablautia</taxon>
    </lineage>
</organism>
<evidence type="ECO:0000313" key="7">
    <source>
        <dbReference type="Proteomes" id="UP001154420"/>
    </source>
</evidence>
<evidence type="ECO:0000256" key="3">
    <source>
        <dbReference type="ARBA" id="ARBA00022741"/>
    </source>
</evidence>